<evidence type="ECO:0000256" key="1">
    <source>
        <dbReference type="SAM" id="MobiDB-lite"/>
    </source>
</evidence>
<feature type="compositionally biased region" description="Basic residues" evidence="1">
    <location>
        <begin position="145"/>
        <end position="155"/>
    </location>
</feature>
<reference evidence="2 3" key="1">
    <citation type="submission" date="2015-10" db="EMBL/GenBank/DDBJ databases">
        <title>Genome analyses suggest a sexual origin of heterokaryosis in a supposedly ancient asexual fungus.</title>
        <authorList>
            <person name="Ropars J."/>
            <person name="Sedzielewska K."/>
            <person name="Noel J."/>
            <person name="Charron P."/>
            <person name="Farinelli L."/>
            <person name="Marton T."/>
            <person name="Kruger M."/>
            <person name="Pelin A."/>
            <person name="Brachmann A."/>
            <person name="Corradi N."/>
        </authorList>
    </citation>
    <scope>NUCLEOTIDE SEQUENCE [LARGE SCALE GENOMIC DNA]</scope>
    <source>
        <strain evidence="2 3">A4</strain>
    </source>
</reference>
<proteinExistence type="predicted"/>
<keyword evidence="3" id="KW-1185">Reference proteome</keyword>
<dbReference type="AlphaFoldDB" id="A0A2I1GM25"/>
<feature type="region of interest" description="Disordered" evidence="1">
    <location>
        <begin position="128"/>
        <end position="158"/>
    </location>
</feature>
<dbReference type="Proteomes" id="UP000234323">
    <property type="component" value="Unassembled WGS sequence"/>
</dbReference>
<accession>A0A2I1GM25</accession>
<dbReference type="VEuPathDB" id="FungiDB:RhiirA1_466533"/>
<name>A0A2I1GM25_9GLOM</name>
<dbReference type="VEuPathDB" id="FungiDB:FUN_018266"/>
<sequence length="296" mass="34654">MAKNDTKNTQICLEKVQNVLCNFIEEEFVTLLEVVLGRLVKTSSTGVYQGLQDRFDSKMLNYLSKDFFDNFVDTRMKTGTSNANTCQQHPPIRRLYFHVHQHQKWKFLKTPYTNHRTWPSLPTSIGCKKPLKTSTKKDPKSSNKSFKKSDKKIKSQQHASEKMISTIMTGYEPILKNNIREIVVYDIPFKWTQIEILNYLKAWGNVLALKFKTQKKYVTVIVSIDPNDAALSQWNEEVWTAPLRGLPVQWFSAAWDLKQCKEHENFQIMKEAMEFNNIYSIHKIIKNILKKVQDKK</sequence>
<protein>
    <submittedName>
        <fullName evidence="2">Uncharacterized protein</fullName>
    </submittedName>
</protein>
<evidence type="ECO:0000313" key="2">
    <source>
        <dbReference type="EMBL" id="PKY47690.1"/>
    </source>
</evidence>
<dbReference type="EMBL" id="LLXI01000570">
    <property type="protein sequence ID" value="PKY47690.1"/>
    <property type="molecule type" value="Genomic_DNA"/>
</dbReference>
<dbReference type="VEuPathDB" id="FungiDB:RhiirFUN_019629"/>
<organism evidence="2 3">
    <name type="scientific">Rhizophagus irregularis</name>
    <dbReference type="NCBI Taxonomy" id="588596"/>
    <lineage>
        <taxon>Eukaryota</taxon>
        <taxon>Fungi</taxon>
        <taxon>Fungi incertae sedis</taxon>
        <taxon>Mucoromycota</taxon>
        <taxon>Glomeromycotina</taxon>
        <taxon>Glomeromycetes</taxon>
        <taxon>Glomerales</taxon>
        <taxon>Glomeraceae</taxon>
        <taxon>Rhizophagus</taxon>
    </lineage>
</organism>
<dbReference type="VEuPathDB" id="FungiDB:FUN_000715"/>
<comment type="caution">
    <text evidence="2">The sequence shown here is derived from an EMBL/GenBank/DDBJ whole genome shotgun (WGS) entry which is preliminary data.</text>
</comment>
<gene>
    <name evidence="2" type="ORF">RhiirA4_463020</name>
</gene>
<evidence type="ECO:0000313" key="3">
    <source>
        <dbReference type="Proteomes" id="UP000234323"/>
    </source>
</evidence>